<evidence type="ECO:0008006" key="3">
    <source>
        <dbReference type="Google" id="ProtNLM"/>
    </source>
</evidence>
<dbReference type="Proteomes" id="UP000061468">
    <property type="component" value="Chromosome"/>
</dbReference>
<dbReference type="SUPFAM" id="SSF53335">
    <property type="entry name" value="S-adenosyl-L-methionine-dependent methyltransferases"/>
    <property type="match status" value="1"/>
</dbReference>
<dbReference type="AlphaFoldDB" id="A0AAC8XJD0"/>
<evidence type="ECO:0000313" key="1">
    <source>
        <dbReference type="EMBL" id="AMJ78348.1"/>
    </source>
</evidence>
<reference evidence="1 2" key="1">
    <citation type="submission" date="2015-12" db="EMBL/GenBank/DDBJ databases">
        <title>Intraspecies pangenome expansion in the marine bacterium Alteromonas.</title>
        <authorList>
            <person name="Lopez-Perez M."/>
            <person name="Rodriguez-Valera F."/>
        </authorList>
    </citation>
    <scope>NUCLEOTIDE SEQUENCE [LARGE SCALE GENOMIC DNA]</scope>
    <source>
        <strain evidence="1 2">UM8</strain>
    </source>
</reference>
<proteinExistence type="predicted"/>
<dbReference type="InterPro" id="IPR029063">
    <property type="entry name" value="SAM-dependent_MTases_sf"/>
</dbReference>
<dbReference type="REBASE" id="138568">
    <property type="entry name" value="M.AmeUM8ORF8615P"/>
</dbReference>
<gene>
    <name evidence="1" type="ORF">AV942_08615</name>
</gene>
<evidence type="ECO:0000313" key="2">
    <source>
        <dbReference type="Proteomes" id="UP000061468"/>
    </source>
</evidence>
<dbReference type="EMBL" id="CP013928">
    <property type="protein sequence ID" value="AMJ78348.1"/>
    <property type="molecule type" value="Genomic_DNA"/>
</dbReference>
<organism evidence="1 2">
    <name type="scientific">Alteromonas mediterranea</name>
    <dbReference type="NCBI Taxonomy" id="314275"/>
    <lineage>
        <taxon>Bacteria</taxon>
        <taxon>Pseudomonadati</taxon>
        <taxon>Pseudomonadota</taxon>
        <taxon>Gammaproteobacteria</taxon>
        <taxon>Alteromonadales</taxon>
        <taxon>Alteromonadaceae</taxon>
        <taxon>Alteromonas/Salinimonas group</taxon>
        <taxon>Alteromonas</taxon>
    </lineage>
</organism>
<dbReference type="RefSeq" id="WP_015066984.1">
    <property type="nucleotide sequence ID" value="NZ_CP013928.1"/>
</dbReference>
<name>A0AAC8XJD0_9ALTE</name>
<protein>
    <recommendedName>
        <fullName evidence="3">DNA adenine methylase</fullName>
    </recommendedName>
</protein>
<accession>A0AAC8XJD0</accession>
<sequence>MKPFFSYYGAKYQVAKHLGAPRSETVIEPFAGSACYSTRWNVKKAKLYDVSENICLLWDFLINSSCKDIMAIPSTFKSEDEIEALEIGQQMLCKFWVAKGRSEPTSKISPWYFKYNESKDCRVWGDAVKVRVCEQKPLISQWEIQQSSYENIPNYNAHWHIDPPYNNKAGSRYPFSEINYEHLANWCRSRNGQVDVCENSGASWLPFEDLCEVVSSRGRRTGYKSKEAVWRKLEQEIKIGDAA</sequence>